<sequence length="431" mass="47044">MLTRLLLQQARFERAFSCRGTRMSTPPMPVWWPQRRGLTFTTGTITMNDWNAFKGAAKRIDDEDLPRLGAMIGVGEDELHAFLEAETAGTGFDRQGRPKMLFEPHIFYRHLAGSERERAVREGLAYAKWKPGSYPADSFPRITAAMAINETAALKAASWGLAQVLGENHEAAGYGTVQEMVRAFMEDEEAHLLAAVNFIKANNLDDDLREHRWAAFARGYNGPGYRANRYDEKLAKAYAKWSKIKDTPAGPVADLEITNPAHIRRIQTMLYDKGYVMVGRADGDIGPATRDAVTVFQRQNGLPIDGRMTAALEGQIKAAPQREVAPARANATKADIADAPTVKRSGTIEKLGGGAILAGGSMIVERLTNGDISADQIDRAVSTVAAGRRLMDAVFSFGLPALVVVGGGLLIYFGRGIIAEQLAKFRAGNHV</sequence>
<keyword evidence="2" id="KW-1185">Reference proteome</keyword>
<evidence type="ECO:0000313" key="1">
    <source>
        <dbReference type="EMBL" id="WAJ27524.1"/>
    </source>
</evidence>
<dbReference type="Proteomes" id="UP001163223">
    <property type="component" value="Chromosome"/>
</dbReference>
<dbReference type="EMBL" id="CP113520">
    <property type="protein sequence ID" value="WAJ27524.1"/>
    <property type="molecule type" value="Genomic_DNA"/>
</dbReference>
<accession>A0ACD4NL50</accession>
<evidence type="ECO:0000313" key="2">
    <source>
        <dbReference type="Proteomes" id="UP001163223"/>
    </source>
</evidence>
<reference evidence="1" key="1">
    <citation type="submission" date="2022-11" db="EMBL/GenBank/DDBJ databases">
        <title>beta-Carotene-producing bacterium, Jeongeuplla avenae sp. nov., alleviates the salt stress of Arabidopsis seedlings.</title>
        <authorList>
            <person name="Jiang L."/>
            <person name="Lee J."/>
        </authorList>
    </citation>
    <scope>NUCLEOTIDE SEQUENCE</scope>
    <source>
        <strain evidence="1">DY_R2A_6</strain>
    </source>
</reference>
<name>A0ACD4NL50_9HYPH</name>
<proteinExistence type="predicted"/>
<protein>
    <submittedName>
        <fullName evidence="1">N-acetylmuramidase domain-containing protein</fullName>
    </submittedName>
</protein>
<gene>
    <name evidence="1" type="ORF">OXU80_22185</name>
</gene>
<organism evidence="1 2">
    <name type="scientific">Antarcticirhabdus aurantiaca</name>
    <dbReference type="NCBI Taxonomy" id="2606717"/>
    <lineage>
        <taxon>Bacteria</taxon>
        <taxon>Pseudomonadati</taxon>
        <taxon>Pseudomonadota</taxon>
        <taxon>Alphaproteobacteria</taxon>
        <taxon>Hyphomicrobiales</taxon>
        <taxon>Aurantimonadaceae</taxon>
        <taxon>Antarcticirhabdus</taxon>
    </lineage>
</organism>